<sequence>MNVLVAAGIPVERVAAAGSALDGMFEPSDGTLPRPTDGRTADRHARRTERPVVLFDLSLDFATSSRTALAVGGGASDAPRDAVVGLFQLLGKDVGTVDDVPGLLVSRTVARRPRAGARRVALLSGLPRPARGHQGEATGVGDHAHRAHAASRLPRGGAGAAEREGRRPAVRLRDEAGPVGAR</sequence>
<organism evidence="3 4">
    <name type="scientific">Streptomyces glaucus</name>
    <dbReference type="NCBI Taxonomy" id="284029"/>
    <lineage>
        <taxon>Bacteria</taxon>
        <taxon>Bacillati</taxon>
        <taxon>Actinomycetota</taxon>
        <taxon>Actinomycetes</taxon>
        <taxon>Kitasatosporales</taxon>
        <taxon>Streptomycetaceae</taxon>
        <taxon>Streptomyces</taxon>
    </lineage>
</organism>
<dbReference type="EMBL" id="BAAATK010000004">
    <property type="protein sequence ID" value="GAA2424646.1"/>
    <property type="molecule type" value="Genomic_DNA"/>
</dbReference>
<evidence type="ECO:0000259" key="2">
    <source>
        <dbReference type="Pfam" id="PF18321"/>
    </source>
</evidence>
<keyword evidence="4" id="KW-1185">Reference proteome</keyword>
<dbReference type="Pfam" id="PF18321">
    <property type="entry name" value="3HCDH_RFF"/>
    <property type="match status" value="1"/>
</dbReference>
<name>A0ABN3JAQ8_9ACTN</name>
<evidence type="ECO:0000313" key="3">
    <source>
        <dbReference type="EMBL" id="GAA2424646.1"/>
    </source>
</evidence>
<feature type="region of interest" description="Disordered" evidence="1">
    <location>
        <begin position="25"/>
        <end position="45"/>
    </location>
</feature>
<feature type="region of interest" description="Disordered" evidence="1">
    <location>
        <begin position="126"/>
        <end position="182"/>
    </location>
</feature>
<evidence type="ECO:0000313" key="4">
    <source>
        <dbReference type="Proteomes" id="UP001500460"/>
    </source>
</evidence>
<proteinExistence type="predicted"/>
<protein>
    <recommendedName>
        <fullName evidence="2">3-hydroxybutyryl-CoA dehydrogenase reduced Rossmann-fold domain-containing protein</fullName>
    </recommendedName>
</protein>
<feature type="domain" description="3-hydroxybutyryl-CoA dehydrogenase reduced Rossmann-fold" evidence="2">
    <location>
        <begin position="35"/>
        <end position="101"/>
    </location>
</feature>
<accession>A0ABN3JAQ8</accession>
<gene>
    <name evidence="3" type="ORF">GCM10010421_09020</name>
</gene>
<reference evidence="3 4" key="1">
    <citation type="journal article" date="2019" name="Int. J. Syst. Evol. Microbiol.">
        <title>The Global Catalogue of Microorganisms (GCM) 10K type strain sequencing project: providing services to taxonomists for standard genome sequencing and annotation.</title>
        <authorList>
            <consortium name="The Broad Institute Genomics Platform"/>
            <consortium name="The Broad Institute Genome Sequencing Center for Infectious Disease"/>
            <person name="Wu L."/>
            <person name="Ma J."/>
        </authorList>
    </citation>
    <scope>NUCLEOTIDE SEQUENCE [LARGE SCALE GENOMIC DNA]</scope>
    <source>
        <strain evidence="3 4">JCM 6922</strain>
    </source>
</reference>
<dbReference type="Proteomes" id="UP001500460">
    <property type="component" value="Unassembled WGS sequence"/>
</dbReference>
<dbReference type="InterPro" id="IPR041040">
    <property type="entry name" value="3HCDH_RFF"/>
</dbReference>
<evidence type="ECO:0000256" key="1">
    <source>
        <dbReference type="SAM" id="MobiDB-lite"/>
    </source>
</evidence>
<comment type="caution">
    <text evidence="3">The sequence shown here is derived from an EMBL/GenBank/DDBJ whole genome shotgun (WGS) entry which is preliminary data.</text>
</comment>
<feature type="compositionally biased region" description="Basic and acidic residues" evidence="1">
    <location>
        <begin position="161"/>
        <end position="176"/>
    </location>
</feature>